<dbReference type="InterPro" id="IPR016192">
    <property type="entry name" value="APOBEC/CMP_deaminase_Zn-bd"/>
</dbReference>
<evidence type="ECO:0000313" key="7">
    <source>
        <dbReference type="Proteomes" id="UP000177050"/>
    </source>
</evidence>
<dbReference type="InterPro" id="IPR050202">
    <property type="entry name" value="Cyt/Deoxycyt_deaminase"/>
</dbReference>
<dbReference type="PANTHER" id="PTHR11644">
    <property type="entry name" value="CYTIDINE DEAMINASE"/>
    <property type="match status" value="1"/>
</dbReference>
<dbReference type="GO" id="GO:0055086">
    <property type="term" value="P:nucleobase-containing small molecule metabolic process"/>
    <property type="evidence" value="ECO:0007669"/>
    <property type="project" value="UniProtKB-ARBA"/>
</dbReference>
<evidence type="ECO:0000256" key="3">
    <source>
        <dbReference type="ARBA" id="ARBA00022801"/>
    </source>
</evidence>
<dbReference type="CDD" id="cd01283">
    <property type="entry name" value="cytidine_deaminase"/>
    <property type="match status" value="1"/>
</dbReference>
<reference evidence="6 7" key="1">
    <citation type="journal article" date="2016" name="Nat. Commun.">
        <title>Thousands of microbial genomes shed light on interconnected biogeochemical processes in an aquifer system.</title>
        <authorList>
            <person name="Anantharaman K."/>
            <person name="Brown C.T."/>
            <person name="Hug L.A."/>
            <person name="Sharon I."/>
            <person name="Castelle C.J."/>
            <person name="Probst A.J."/>
            <person name="Thomas B.C."/>
            <person name="Singh A."/>
            <person name="Wilkins M.J."/>
            <person name="Karaoz U."/>
            <person name="Brodie E.L."/>
            <person name="Williams K.H."/>
            <person name="Hubbard S.S."/>
            <person name="Banfield J.F."/>
        </authorList>
    </citation>
    <scope>NUCLEOTIDE SEQUENCE [LARGE SCALE GENOMIC DNA]</scope>
</reference>
<dbReference type="GO" id="GO:0005829">
    <property type="term" value="C:cytosol"/>
    <property type="evidence" value="ECO:0007669"/>
    <property type="project" value="TreeGrafter"/>
</dbReference>
<accession>A0A1F7L256</accession>
<keyword evidence="2" id="KW-0479">Metal-binding</keyword>
<name>A0A1F7L256_9BACT</name>
<dbReference type="Proteomes" id="UP000177050">
    <property type="component" value="Unassembled WGS sequence"/>
</dbReference>
<dbReference type="Pfam" id="PF00383">
    <property type="entry name" value="dCMP_cyt_deam_1"/>
    <property type="match status" value="1"/>
</dbReference>
<organism evidence="6 7">
    <name type="scientific">Candidatus Roizmanbacteria bacterium RIFOXYD1_FULL_38_12</name>
    <dbReference type="NCBI Taxonomy" id="1802093"/>
    <lineage>
        <taxon>Bacteria</taxon>
        <taxon>Candidatus Roizmaniibacteriota</taxon>
    </lineage>
</organism>
<keyword evidence="4" id="KW-0862">Zinc</keyword>
<evidence type="ECO:0000313" key="6">
    <source>
        <dbReference type="EMBL" id="OGK74169.1"/>
    </source>
</evidence>
<dbReference type="PROSITE" id="PS00903">
    <property type="entry name" value="CYT_DCMP_DEAMINASES_1"/>
    <property type="match status" value="1"/>
</dbReference>
<protein>
    <recommendedName>
        <fullName evidence="5">CMP/dCMP-type deaminase domain-containing protein</fullName>
    </recommendedName>
</protein>
<dbReference type="PROSITE" id="PS51747">
    <property type="entry name" value="CYT_DCMP_DEAMINASES_2"/>
    <property type="match status" value="1"/>
</dbReference>
<dbReference type="EMBL" id="MGBR01000001">
    <property type="protein sequence ID" value="OGK74169.1"/>
    <property type="molecule type" value="Genomic_DNA"/>
</dbReference>
<comment type="caution">
    <text evidence="6">The sequence shown here is derived from an EMBL/GenBank/DDBJ whole genome shotgun (WGS) entry which is preliminary data.</text>
</comment>
<dbReference type="AlphaFoldDB" id="A0A1F7L256"/>
<evidence type="ECO:0000259" key="5">
    <source>
        <dbReference type="PROSITE" id="PS51747"/>
    </source>
</evidence>
<gene>
    <name evidence="6" type="ORF">A3K52_05375</name>
</gene>
<dbReference type="PANTHER" id="PTHR11644:SF2">
    <property type="entry name" value="CYTIDINE DEAMINASE"/>
    <property type="match status" value="1"/>
</dbReference>
<proteinExistence type="inferred from homology"/>
<sequence length="137" mass="15141">MISQTQKDELIKEAKKALSNPYPKDTKTVYSCAVLTDKGNIYSSAQYFSDTYSLTLHAEQAALAHAASHGEGNIIAIAATSNEEGRGGIFCNPCHMCKQLLYESSRRSKLPLLIILVNGFNETKEVELNDIISYPWP</sequence>
<evidence type="ECO:0000256" key="2">
    <source>
        <dbReference type="ARBA" id="ARBA00022723"/>
    </source>
</evidence>
<dbReference type="Gene3D" id="3.40.140.10">
    <property type="entry name" value="Cytidine Deaminase, domain 2"/>
    <property type="match status" value="1"/>
</dbReference>
<dbReference type="GO" id="GO:0004126">
    <property type="term" value="F:cytidine deaminase activity"/>
    <property type="evidence" value="ECO:0007669"/>
    <property type="project" value="UniProtKB-ARBA"/>
</dbReference>
<dbReference type="GO" id="GO:0072527">
    <property type="term" value="P:pyrimidine-containing compound metabolic process"/>
    <property type="evidence" value="ECO:0007669"/>
    <property type="project" value="UniProtKB-ARBA"/>
</dbReference>
<evidence type="ECO:0000256" key="1">
    <source>
        <dbReference type="ARBA" id="ARBA00006576"/>
    </source>
</evidence>
<dbReference type="InterPro" id="IPR002125">
    <property type="entry name" value="CMP_dCMP_dom"/>
</dbReference>
<evidence type="ECO:0000256" key="4">
    <source>
        <dbReference type="ARBA" id="ARBA00022833"/>
    </source>
</evidence>
<dbReference type="GO" id="GO:0008270">
    <property type="term" value="F:zinc ion binding"/>
    <property type="evidence" value="ECO:0007669"/>
    <property type="project" value="InterPro"/>
</dbReference>
<dbReference type="SUPFAM" id="SSF53927">
    <property type="entry name" value="Cytidine deaminase-like"/>
    <property type="match status" value="1"/>
</dbReference>
<keyword evidence="3" id="KW-0378">Hydrolase</keyword>
<feature type="domain" description="CMP/dCMP-type deaminase" evidence="5">
    <location>
        <begin position="5"/>
        <end position="137"/>
    </location>
</feature>
<dbReference type="GO" id="GO:0042802">
    <property type="term" value="F:identical protein binding"/>
    <property type="evidence" value="ECO:0007669"/>
    <property type="project" value="UniProtKB-ARBA"/>
</dbReference>
<dbReference type="InterPro" id="IPR016193">
    <property type="entry name" value="Cytidine_deaminase-like"/>
</dbReference>
<comment type="similarity">
    <text evidence="1">Belongs to the cytidine and deoxycytidylate deaminase family.</text>
</comment>